<comment type="caution">
    <text evidence="1">The sequence shown here is derived from an EMBL/GenBank/DDBJ whole genome shotgun (WGS) entry which is preliminary data.</text>
</comment>
<sequence length="131" mass="14757">MSVRTETRELMKNISWIENEEMLDMILTGSDFSTFSEDDLILDTGHPHEDVKVITSGVLQVSGVNEGKKYNMLPNTDSLWYFVKTGSFCEYLNAPESIGILGYLLRTNSDTTVICTKKQGTVFIFNIGKMT</sequence>
<dbReference type="Gene3D" id="2.60.120.10">
    <property type="entry name" value="Jelly Rolls"/>
    <property type="match status" value="1"/>
</dbReference>
<protein>
    <recommendedName>
        <fullName evidence="3">Cyclic nucleotide-binding domain-containing protein</fullName>
    </recommendedName>
</protein>
<evidence type="ECO:0008006" key="3">
    <source>
        <dbReference type="Google" id="ProtNLM"/>
    </source>
</evidence>
<dbReference type="InterPro" id="IPR018490">
    <property type="entry name" value="cNMP-bd_dom_sf"/>
</dbReference>
<accession>A0A8X6IIV7</accession>
<dbReference type="InterPro" id="IPR014710">
    <property type="entry name" value="RmlC-like_jellyroll"/>
</dbReference>
<evidence type="ECO:0000313" key="2">
    <source>
        <dbReference type="Proteomes" id="UP000886998"/>
    </source>
</evidence>
<name>A0A8X6IIV7_9ARAC</name>
<dbReference type="OrthoDB" id="6435720at2759"/>
<dbReference type="AlphaFoldDB" id="A0A8X6IIV7"/>
<organism evidence="1 2">
    <name type="scientific">Trichonephila inaurata madagascariensis</name>
    <dbReference type="NCBI Taxonomy" id="2747483"/>
    <lineage>
        <taxon>Eukaryota</taxon>
        <taxon>Metazoa</taxon>
        <taxon>Ecdysozoa</taxon>
        <taxon>Arthropoda</taxon>
        <taxon>Chelicerata</taxon>
        <taxon>Arachnida</taxon>
        <taxon>Araneae</taxon>
        <taxon>Araneomorphae</taxon>
        <taxon>Entelegynae</taxon>
        <taxon>Araneoidea</taxon>
        <taxon>Nephilidae</taxon>
        <taxon>Trichonephila</taxon>
        <taxon>Trichonephila inaurata</taxon>
    </lineage>
</organism>
<dbReference type="Proteomes" id="UP000886998">
    <property type="component" value="Unassembled WGS sequence"/>
</dbReference>
<keyword evidence="2" id="KW-1185">Reference proteome</keyword>
<gene>
    <name evidence="1" type="primary">AVEN_127031_1</name>
    <name evidence="1" type="ORF">TNIN_233241</name>
</gene>
<dbReference type="SUPFAM" id="SSF51206">
    <property type="entry name" value="cAMP-binding domain-like"/>
    <property type="match status" value="1"/>
</dbReference>
<reference evidence="1" key="1">
    <citation type="submission" date="2020-08" db="EMBL/GenBank/DDBJ databases">
        <title>Multicomponent nature underlies the extraordinary mechanical properties of spider dragline silk.</title>
        <authorList>
            <person name="Kono N."/>
            <person name="Nakamura H."/>
            <person name="Mori M."/>
            <person name="Yoshida Y."/>
            <person name="Ohtoshi R."/>
            <person name="Malay A.D."/>
            <person name="Moran D.A.P."/>
            <person name="Tomita M."/>
            <person name="Numata K."/>
            <person name="Arakawa K."/>
        </authorList>
    </citation>
    <scope>NUCLEOTIDE SEQUENCE</scope>
</reference>
<evidence type="ECO:0000313" key="1">
    <source>
        <dbReference type="EMBL" id="GFS47772.1"/>
    </source>
</evidence>
<dbReference type="EMBL" id="BMAV01026137">
    <property type="protein sequence ID" value="GFS47772.1"/>
    <property type="molecule type" value="Genomic_DNA"/>
</dbReference>
<proteinExistence type="predicted"/>